<sequence>MDSPPHELPEPECTHLEEAYERLLQLTESNPNLQLEGSTPSIYQAQSICVSLGYHGQPSVNQGPEQSLDSSPEQTLYSINSGSTLERQVPSDTCRVIENGIPCNISLTREDYPEHFEKHASSNVSGKFDCQWMDCGRRGKPLSSRQKLLEHLATHLDRRLRSVTCSCGVELVNSRPYDIARHLESKACTRNAKEENVEYFWCSSHGTNEGEVDILIERYRPQTVLYPPLFI</sequence>
<reference evidence="1 2" key="1">
    <citation type="submission" date="2014-04" db="EMBL/GenBank/DDBJ databases">
        <title>Evolutionary Origins and Diversification of the Mycorrhizal Mutualists.</title>
        <authorList>
            <consortium name="DOE Joint Genome Institute"/>
            <consortium name="Mycorrhizal Genomics Consortium"/>
            <person name="Kohler A."/>
            <person name="Kuo A."/>
            <person name="Nagy L.G."/>
            <person name="Floudas D."/>
            <person name="Copeland A."/>
            <person name="Barry K.W."/>
            <person name="Cichocki N."/>
            <person name="Veneault-Fourrey C."/>
            <person name="LaButti K."/>
            <person name="Lindquist E.A."/>
            <person name="Lipzen A."/>
            <person name="Lundell T."/>
            <person name="Morin E."/>
            <person name="Murat C."/>
            <person name="Riley R."/>
            <person name="Ohm R."/>
            <person name="Sun H."/>
            <person name="Tunlid A."/>
            <person name="Henrissat B."/>
            <person name="Grigoriev I.V."/>
            <person name="Hibbett D.S."/>
            <person name="Martin F."/>
        </authorList>
    </citation>
    <scope>NUCLEOTIDE SEQUENCE [LARGE SCALE GENOMIC DNA]</scope>
    <source>
        <strain evidence="1 2">FD-317 M1</strain>
    </source>
</reference>
<keyword evidence="2" id="KW-1185">Reference proteome</keyword>
<dbReference type="Gene3D" id="3.30.160.60">
    <property type="entry name" value="Classic Zinc Finger"/>
    <property type="match status" value="1"/>
</dbReference>
<gene>
    <name evidence="1" type="ORF">GYMLUDRAFT_64413</name>
</gene>
<dbReference type="EMBL" id="KN834848">
    <property type="protein sequence ID" value="KIK52111.1"/>
    <property type="molecule type" value="Genomic_DNA"/>
</dbReference>
<accession>A0A0D0BCF0</accession>
<protein>
    <recommendedName>
        <fullName evidence="3">C2H2-type domain-containing protein</fullName>
    </recommendedName>
</protein>
<dbReference type="HOGENOM" id="CLU_1199936_0_0_1"/>
<name>A0A0D0BCF0_9AGAR</name>
<proteinExistence type="predicted"/>
<organism evidence="1 2">
    <name type="scientific">Collybiopsis luxurians FD-317 M1</name>
    <dbReference type="NCBI Taxonomy" id="944289"/>
    <lineage>
        <taxon>Eukaryota</taxon>
        <taxon>Fungi</taxon>
        <taxon>Dikarya</taxon>
        <taxon>Basidiomycota</taxon>
        <taxon>Agaricomycotina</taxon>
        <taxon>Agaricomycetes</taxon>
        <taxon>Agaricomycetidae</taxon>
        <taxon>Agaricales</taxon>
        <taxon>Marasmiineae</taxon>
        <taxon>Omphalotaceae</taxon>
        <taxon>Collybiopsis</taxon>
        <taxon>Collybiopsis luxurians</taxon>
    </lineage>
</organism>
<dbReference type="Proteomes" id="UP000053593">
    <property type="component" value="Unassembled WGS sequence"/>
</dbReference>
<dbReference type="AlphaFoldDB" id="A0A0D0BCF0"/>
<evidence type="ECO:0000313" key="2">
    <source>
        <dbReference type="Proteomes" id="UP000053593"/>
    </source>
</evidence>
<evidence type="ECO:0008006" key="3">
    <source>
        <dbReference type="Google" id="ProtNLM"/>
    </source>
</evidence>
<dbReference type="OrthoDB" id="6077919at2759"/>
<evidence type="ECO:0000313" key="1">
    <source>
        <dbReference type="EMBL" id="KIK52111.1"/>
    </source>
</evidence>